<dbReference type="HOGENOM" id="CLU_165255_0_0_2"/>
<dbReference type="Pfam" id="PF01206">
    <property type="entry name" value="TusA"/>
    <property type="match status" value="1"/>
</dbReference>
<dbReference type="PANTHER" id="PTHR33279:SF18">
    <property type="entry name" value="SULFUR CARRIER PROTEIN MJ0990-RELATED"/>
    <property type="match status" value="1"/>
</dbReference>
<sequence>MELKLIERGDFHELDCRNMVCPYPVIITKLAMQKVDRLEVLTNNPPSVRDIEKIAEKEGWRVEKRRDGEVWRIRIWR</sequence>
<dbReference type="Proteomes" id="UP000028501">
    <property type="component" value="Chromosome"/>
</dbReference>
<gene>
    <name evidence="2" type="ORF">AFULGI_00001640</name>
</gene>
<dbReference type="AlphaFoldDB" id="A0A075W9B2"/>
<proteinExistence type="predicted"/>
<dbReference type="Gene3D" id="3.30.110.40">
    <property type="entry name" value="TusA-like domain"/>
    <property type="match status" value="1"/>
</dbReference>
<reference evidence="2 3" key="1">
    <citation type="submission" date="2013-07" db="EMBL/GenBank/DDBJ databases">
        <title>Genome of Archaeoglobus fulgidus.</title>
        <authorList>
            <person name="Fiebig A."/>
            <person name="Birkeland N.-K."/>
        </authorList>
    </citation>
    <scope>NUCLEOTIDE SEQUENCE [LARGE SCALE GENOMIC DNA]</scope>
    <source>
        <strain evidence="2 3">DSM 8774</strain>
    </source>
</reference>
<dbReference type="CDD" id="cd00291">
    <property type="entry name" value="SirA_YedF_YeeD"/>
    <property type="match status" value="1"/>
</dbReference>
<evidence type="ECO:0000313" key="2">
    <source>
        <dbReference type="EMBL" id="AIG97000.1"/>
    </source>
</evidence>
<dbReference type="RefSeq" id="WP_010877677.1">
    <property type="nucleotide sequence ID" value="NZ_CP006577.1"/>
</dbReference>
<dbReference type="GeneID" id="24793716"/>
<name>A0A075W9B2_ARCFL</name>
<accession>A0A075W9B2</accession>
<organism evidence="2 3">
    <name type="scientific">Archaeoglobus fulgidus DSM 8774</name>
    <dbReference type="NCBI Taxonomy" id="1344584"/>
    <lineage>
        <taxon>Archaea</taxon>
        <taxon>Methanobacteriati</taxon>
        <taxon>Methanobacteriota</taxon>
        <taxon>Archaeoglobi</taxon>
        <taxon>Archaeoglobales</taxon>
        <taxon>Archaeoglobaceae</taxon>
        <taxon>Archaeoglobus</taxon>
    </lineage>
</organism>
<dbReference type="InterPro" id="IPR036868">
    <property type="entry name" value="TusA-like_sf"/>
</dbReference>
<dbReference type="InterPro" id="IPR001455">
    <property type="entry name" value="TusA-like"/>
</dbReference>
<evidence type="ECO:0000259" key="1">
    <source>
        <dbReference type="Pfam" id="PF01206"/>
    </source>
</evidence>
<protein>
    <submittedName>
        <fullName evidence="2">Putative redox protein, regulator of disulfide bond formation</fullName>
    </submittedName>
</protein>
<dbReference type="SUPFAM" id="SSF64307">
    <property type="entry name" value="SirA-like"/>
    <property type="match status" value="1"/>
</dbReference>
<evidence type="ECO:0000313" key="3">
    <source>
        <dbReference type="Proteomes" id="UP000028501"/>
    </source>
</evidence>
<feature type="domain" description="UPF0033" evidence="1">
    <location>
        <begin position="12"/>
        <end position="76"/>
    </location>
</feature>
<dbReference type="EMBL" id="CP006577">
    <property type="protein sequence ID" value="AIG97000.1"/>
    <property type="molecule type" value="Genomic_DNA"/>
</dbReference>
<dbReference type="PANTHER" id="PTHR33279">
    <property type="entry name" value="SULFUR CARRIER PROTEIN YEDF-RELATED"/>
    <property type="match status" value="1"/>
</dbReference>
<dbReference type="KEGG" id="afg:AFULGI_00001640"/>